<dbReference type="Pfam" id="PF13941">
    <property type="entry name" value="MutL"/>
    <property type="match status" value="1"/>
</dbReference>
<dbReference type="Proteomes" id="UP001205748">
    <property type="component" value="Unassembled WGS sequence"/>
</dbReference>
<gene>
    <name evidence="1" type="ORF">NSA47_10610</name>
</gene>
<name>A0AAE3HHB8_9FIRM</name>
<organism evidence="1 2">
    <name type="scientific">Irregularibacter muris</name>
    <dbReference type="NCBI Taxonomy" id="1796619"/>
    <lineage>
        <taxon>Bacteria</taxon>
        <taxon>Bacillati</taxon>
        <taxon>Bacillota</taxon>
        <taxon>Clostridia</taxon>
        <taxon>Eubacteriales</taxon>
        <taxon>Eubacteriaceae</taxon>
        <taxon>Irregularibacter</taxon>
    </lineage>
</organism>
<evidence type="ECO:0000313" key="2">
    <source>
        <dbReference type="Proteomes" id="UP001205748"/>
    </source>
</evidence>
<dbReference type="AlphaFoldDB" id="A0AAE3HHB8"/>
<dbReference type="RefSeq" id="WP_257531797.1">
    <property type="nucleotide sequence ID" value="NZ_JANKAS010000009.1"/>
</dbReference>
<proteinExistence type="predicted"/>
<accession>A0AAE3HHB8</accession>
<comment type="caution">
    <text evidence="1">The sequence shown here is derived from an EMBL/GenBank/DDBJ whole genome shotgun (WGS) entry which is preliminary data.</text>
</comment>
<sequence length="470" mass="51630">MEKYDYLIIDIGSTYTKQRLFKDAELIATVQSPTTIENIYQGIQAGRREMEDILGEEKIEARHVLSSSSAAGGLRMVAMGYMTRVTAKAAKEVAMNSGAKILEIVSNENPPEYRIEILREIDPDIILLAGGTDFGDESSLIENAALIVESKVKGVVVIAGNINAQDKVAEILGKGQVAHIKVPNIMPTIHKLRVKEAREAIHREFIKQITKAQGLSILQQEITNDLVVPTPGAVLMASELLAKGTYLEKGLGEVIVVDLGGATTDIHSVIPSLEDLDDEERGLIVSNEKQVSYRTVEGNLGMRISAMGVLDVISPKGIFHKKGLDDSELLEEFLQYCKNMEKTPRHIASNQKEYLFDTLLAETAVEIALKRHAGYISTVADPVTGIMPGMPIGRDLRNVQTIIGVGGIFSHREPEESKSILKNALKDKGISLLPNKPEILIDENYLLYTGGIISQIDEDYAMQVLKNQFK</sequence>
<protein>
    <submittedName>
        <fullName evidence="1">Glutamate mutase L</fullName>
    </submittedName>
</protein>
<dbReference type="InterPro" id="IPR006230">
    <property type="entry name" value="MutL"/>
</dbReference>
<keyword evidence="2" id="KW-1185">Reference proteome</keyword>
<reference evidence="1" key="1">
    <citation type="submission" date="2022-07" db="EMBL/GenBank/DDBJ databases">
        <title>Enhanced cultured diversity of the mouse gut microbiota enables custom-made synthetic communities.</title>
        <authorList>
            <person name="Afrizal A."/>
        </authorList>
    </citation>
    <scope>NUCLEOTIDE SEQUENCE</scope>
    <source>
        <strain evidence="1">DSM 28593</strain>
    </source>
</reference>
<dbReference type="NCBIfam" id="TIGR01319">
    <property type="entry name" value="glmL_fam"/>
    <property type="match status" value="1"/>
</dbReference>
<evidence type="ECO:0000313" key="1">
    <source>
        <dbReference type="EMBL" id="MCR1899435.1"/>
    </source>
</evidence>
<dbReference type="EMBL" id="JANKAS010000009">
    <property type="protein sequence ID" value="MCR1899435.1"/>
    <property type="molecule type" value="Genomic_DNA"/>
</dbReference>
<dbReference type="PIRSF" id="PIRSF004729">
    <property type="entry name" value="MutL"/>
    <property type="match status" value="1"/>
</dbReference>